<keyword evidence="3" id="KW-1185">Reference proteome</keyword>
<dbReference type="RefSeq" id="WP_129313956.1">
    <property type="nucleotide sequence ID" value="NZ_NOIQ01000001.1"/>
</dbReference>
<feature type="region of interest" description="Disordered" evidence="1">
    <location>
        <begin position="1"/>
        <end position="157"/>
    </location>
</feature>
<evidence type="ECO:0000313" key="2">
    <source>
        <dbReference type="EMBL" id="MUN53846.1"/>
    </source>
</evidence>
<name>A0A7K1LF88_9MICC</name>
<dbReference type="Proteomes" id="UP000462152">
    <property type="component" value="Unassembled WGS sequence"/>
</dbReference>
<feature type="compositionally biased region" description="Basic and acidic residues" evidence="1">
    <location>
        <begin position="1345"/>
        <end position="1355"/>
    </location>
</feature>
<gene>
    <name evidence="2" type="ORF">GMA10_01150</name>
</gene>
<dbReference type="OrthoDB" id="9757917at2"/>
<evidence type="ECO:0008006" key="4">
    <source>
        <dbReference type="Google" id="ProtNLM"/>
    </source>
</evidence>
<accession>A0A7K1LF88</accession>
<feature type="region of interest" description="Disordered" evidence="1">
    <location>
        <begin position="1336"/>
        <end position="1355"/>
    </location>
</feature>
<dbReference type="InterPro" id="IPR027417">
    <property type="entry name" value="P-loop_NTPase"/>
</dbReference>
<protein>
    <recommendedName>
        <fullName evidence="4">DNA helicase</fullName>
    </recommendedName>
</protein>
<reference evidence="2 3" key="1">
    <citation type="submission" date="2019-12" db="EMBL/GenBank/DDBJ databases">
        <authorList>
            <person name="Li J."/>
            <person name="Shi Y."/>
            <person name="Xu G."/>
            <person name="Xiao D."/>
            <person name="Ran X."/>
        </authorList>
    </citation>
    <scope>NUCLEOTIDE SEQUENCE [LARGE SCALE GENOMIC DNA]</scope>
    <source>
        <strain evidence="2 3">JCM 15915</strain>
    </source>
</reference>
<evidence type="ECO:0000313" key="3">
    <source>
        <dbReference type="Proteomes" id="UP000462152"/>
    </source>
</evidence>
<feature type="compositionally biased region" description="Polar residues" evidence="1">
    <location>
        <begin position="23"/>
        <end position="32"/>
    </location>
</feature>
<proteinExistence type="predicted"/>
<feature type="compositionally biased region" description="Acidic residues" evidence="1">
    <location>
        <begin position="115"/>
        <end position="126"/>
    </location>
</feature>
<comment type="caution">
    <text evidence="2">The sequence shown here is derived from an EMBL/GenBank/DDBJ whole genome shotgun (WGS) entry which is preliminary data.</text>
</comment>
<feature type="compositionally biased region" description="Basic and acidic residues" evidence="1">
    <location>
        <begin position="35"/>
        <end position="47"/>
    </location>
</feature>
<organism evidence="2 3">
    <name type="scientific">Rothia koreensis</name>
    <dbReference type="NCBI Taxonomy" id="592378"/>
    <lineage>
        <taxon>Bacteria</taxon>
        <taxon>Bacillati</taxon>
        <taxon>Actinomycetota</taxon>
        <taxon>Actinomycetes</taxon>
        <taxon>Micrococcales</taxon>
        <taxon>Micrococcaceae</taxon>
        <taxon>Rothia</taxon>
    </lineage>
</organism>
<sequence>MTKPHSADQNDQDNSGAEDRRTSSVPWASPQGSEAADKGRESSDQDASRTPSQEFQVEQVGDDASEVTRPESVASLGVVTVTAATDSEASEEEAAAEADHLEPSTSGTETTDGPPVEEESDGEDSPVGDPGTRDEHGHSGAKANPTPDASTDDASADRDELRLGRWLKQVDVYTGPDALLDFNPVDNVHIDLSNSNPSGYAQLLSGRRTRLSTILRDRAEFSNGIRSAHAIRGKVFELDADHGLDAGFLAAGTASWFATKNPSGTPDGARGERRHIAPILLAPVTINPHPDGDDFELRINGPARLNPAMARQLRREFGIDLFEQGVHRTATSGSRLTPDAVLEAMRSACMKVPGMHIESRTVISTFADLADTVGELPSTATSGLLRELSDLNRIRLDESYEKREFTSSPAPANQVDPAEETLVYDADDTVSELVQRARAGESMTVTSPAGTQHLRAALNVAAGLVSEGKSVLFLAERRETLQNVRRRLSELGLSDLTLDLGEDPEPEELHRKFVETIVSHERAVEPRLSGLHDEIRSTRRQLIEHIDSLHWRDERWGVTPLQAMQTLAELTSQDEAPSTRVRFKRGVMDATVDRAETVAQLERAAELRAFNPSTRKAPWFGATLVNTEETKQARALVRSLLETTRTLRKEITEGFESIGLRPERTLAGWKKQLDLLEGIRVSLSRFKGDIFDRPVTDLIAATGTSTWRRERGIDMSAIQRSRLRRAAKEYIVPQVHISDLHQALIEVQAQREQWQTWAVDERTVSLPGNLETIGRSYAQVADGLSDVSIVMEESPVRKDYFTLLLPDLVETLEAMANDRILLDTLPEREQLLHILRGKGLEELLSDLEERHVASDRVAAELDLAWWQSAFEIMLERPEVNLVRGKTLTEVESSFRRADVAHIASGPARVRYDAARGWNRRVSLKPLQAKEFRRMLKGAPCALGEYLDQAPDMVAGLLPVWLSSPFGVGRTLPQSAHVDAVIVLDAESTPLGACLAALSRTRQVIAFGDDHAGYPQPFIVSPTTGNEQPPSEEPVESAMQVLGEMLPGLTLDRVHECRDQSLVSYLNNHFYGGALSTMPYGEEAVSRIRSLDVDYLTRKQPDDRVGAPVIESPKAEVLAVAEMVFEHAAQNPRQSLAVLTAGTRHAARIAEAVRRGLESRPDLREFFEPGQEPFRVLDLARSQGLRRDRVIFSLGVAAEAGSRSSHFGQLADQHGRQRFVKAMTTARFHTRVVTSLSLEQLQAADLTTGVKDLARFLASFEASRDRENSGQAAILPPEHAGSEFLSVYDAAEDERKADWLLADLVRRLRGAGAEVSVTPGKEVDAVATAHAESMSAGAVISPRARTSGDPETRDSSAMRLPVALSSDGTEAYAALSVRERSRLKPERLERTGWNHVSLWAVDVFTDPQSVADRILGYLGLEPQDRG</sequence>
<dbReference type="Gene3D" id="3.40.50.300">
    <property type="entry name" value="P-loop containing nucleotide triphosphate hydrolases"/>
    <property type="match status" value="1"/>
</dbReference>
<dbReference type="EMBL" id="WOGT01000001">
    <property type="protein sequence ID" value="MUN53846.1"/>
    <property type="molecule type" value="Genomic_DNA"/>
</dbReference>
<evidence type="ECO:0000256" key="1">
    <source>
        <dbReference type="SAM" id="MobiDB-lite"/>
    </source>
</evidence>